<dbReference type="EMBL" id="HM049560">
    <property type="protein sequence ID" value="ADR77829.1"/>
    <property type="molecule type" value="Genomic_DNA"/>
</dbReference>
<reference evidence="1 2" key="1">
    <citation type="journal article" date="2011" name="Virus Res.">
        <title>Genomic and phylogenetic analyses of murine adenovirus 2.</title>
        <authorList>
            <person name="Hemmi S."/>
            <person name="Vidovszky M.Z."/>
            <person name="Ruminska J."/>
            <person name="Ramelli S."/>
            <person name="Decurtins W."/>
            <person name="Greber U.F."/>
            <person name="Harrach B."/>
        </authorList>
    </citation>
    <scope>NUCLEOTIDE SEQUENCE [LARGE SCALE GENOMIC DNA]</scope>
    <source>
        <strain evidence="1">K87</strain>
    </source>
</reference>
<evidence type="ECO:0000313" key="1">
    <source>
        <dbReference type="EMBL" id="ADR77829.1"/>
    </source>
</evidence>
<organism evidence="1 2">
    <name type="scientific">Murine adenovirus 2</name>
    <dbReference type="NCBI Taxonomy" id="931972"/>
    <lineage>
        <taxon>Viruses</taxon>
        <taxon>Varidnaviria</taxon>
        <taxon>Bamfordvirae</taxon>
        <taxon>Preplasmiviricota</taxon>
        <taxon>Polisuviricotina</taxon>
        <taxon>Pharingeaviricetes</taxon>
        <taxon>Rowavirales</taxon>
        <taxon>Adenoviridae</taxon>
        <taxon>Mastadenovirus</taxon>
        <taxon>Mastadenovirus muris</taxon>
        <taxon>Murine mastadenovirus B</taxon>
    </lineage>
</organism>
<evidence type="ECO:0000313" key="2">
    <source>
        <dbReference type="Proteomes" id="UP000136399"/>
    </source>
</evidence>
<dbReference type="Proteomes" id="UP000136399">
    <property type="component" value="Segment"/>
</dbReference>
<dbReference type="GeneID" id="10100743"/>
<name>E7CH28_9ADEN</name>
<proteinExistence type="predicted"/>
<keyword evidence="2" id="KW-1185">Reference proteome</keyword>
<protein>
    <submittedName>
        <fullName evidence="1">E1A</fullName>
    </submittedName>
</protein>
<dbReference type="RefSeq" id="YP_004123733.1">
    <property type="nucleotide sequence ID" value="NC_014899.1"/>
</dbReference>
<accession>E7CH28</accession>
<sequence>MGERVLNLHFPPSIVQRMRQESPHGGRPSQHPRIVGCVLTPNGLTMSVLLPYGVVRQLERLDAGLPLDLPPALNRTALAAPGPIGPRELRSSSVSAFEPVSSTTETEPMCDDGGSVASDIRTDLDLSDWAEMDDSDQEVRRTLQALTESGSAMPTFSPDLTCYESRLSPQPDDLPFPQPSVLCDLCGHRDYTGDRCPRCQLELLCDSLNGASPLTWSDLDQWLFAQEEEVEAMFDQMVSGPLTPPEAESADYELLREFVERHS</sequence>
<dbReference type="KEGG" id="vg:10100743"/>